<reference evidence="3" key="1">
    <citation type="journal article" date="2019" name="Int. J. Syst. Evol. Microbiol.">
        <title>The Global Catalogue of Microorganisms (GCM) 10K type strain sequencing project: providing services to taxonomists for standard genome sequencing and annotation.</title>
        <authorList>
            <consortium name="The Broad Institute Genomics Platform"/>
            <consortium name="The Broad Institute Genome Sequencing Center for Infectious Disease"/>
            <person name="Wu L."/>
            <person name="Ma J."/>
        </authorList>
    </citation>
    <scope>NUCLEOTIDE SEQUENCE [LARGE SCALE GENOMIC DNA]</scope>
    <source>
        <strain evidence="3">CECT 8570</strain>
    </source>
</reference>
<evidence type="ECO:0000313" key="3">
    <source>
        <dbReference type="Proteomes" id="UP001595840"/>
    </source>
</evidence>
<dbReference type="Proteomes" id="UP001595840">
    <property type="component" value="Unassembled WGS sequence"/>
</dbReference>
<comment type="caution">
    <text evidence="2">The sequence shown here is derived from an EMBL/GenBank/DDBJ whole genome shotgun (WGS) entry which is preliminary data.</text>
</comment>
<dbReference type="EMBL" id="JBHSCX010000020">
    <property type="protein sequence ID" value="MFC4363401.1"/>
    <property type="molecule type" value="Genomic_DNA"/>
</dbReference>
<proteinExistence type="predicted"/>
<protein>
    <submittedName>
        <fullName evidence="2">DUF3592 domain-containing protein</fullName>
    </submittedName>
</protein>
<gene>
    <name evidence="2" type="ORF">ACFOX3_13885</name>
</gene>
<evidence type="ECO:0000256" key="1">
    <source>
        <dbReference type="SAM" id="Phobius"/>
    </source>
</evidence>
<dbReference type="RefSeq" id="WP_290261171.1">
    <property type="nucleotide sequence ID" value="NZ_JAUFQG010000004.1"/>
</dbReference>
<keyword evidence="1" id="KW-0472">Membrane</keyword>
<accession>A0ABV8V7J8</accession>
<keyword evidence="1" id="KW-0812">Transmembrane</keyword>
<feature type="transmembrane region" description="Helical" evidence="1">
    <location>
        <begin position="6"/>
        <end position="24"/>
    </location>
</feature>
<evidence type="ECO:0000313" key="2">
    <source>
        <dbReference type="EMBL" id="MFC4363401.1"/>
    </source>
</evidence>
<organism evidence="2 3">
    <name type="scientific">Simiduia curdlanivorans</name>
    <dbReference type="NCBI Taxonomy" id="1492769"/>
    <lineage>
        <taxon>Bacteria</taxon>
        <taxon>Pseudomonadati</taxon>
        <taxon>Pseudomonadota</taxon>
        <taxon>Gammaproteobacteria</taxon>
        <taxon>Cellvibrionales</taxon>
        <taxon>Cellvibrionaceae</taxon>
        <taxon>Simiduia</taxon>
    </lineage>
</organism>
<keyword evidence="3" id="KW-1185">Reference proteome</keyword>
<keyword evidence="1" id="KW-1133">Transmembrane helix</keyword>
<name>A0ABV8V7J8_9GAMM</name>
<sequence>MTSILLGMGLILIAMVVLVIRRGLQMRRLVDHGVPATAIANKVIGHTGATGMRRSFLRYSFEDSAGKPYQNKVMISPAERDAIYEGASVAIIYLPDNPKISALAQSVESARNALEK</sequence>